<dbReference type="Pfam" id="PF13692">
    <property type="entry name" value="Glyco_trans_1_4"/>
    <property type="match status" value="1"/>
</dbReference>
<sequence length="416" mass="47064">MSQKLLIIGHTFPEPSTTAAGGRMLQLIELFLEQGFSLSFATTAARSDKSFALGGLSITTSTIELNDPSFDELLRALQPSVVLFDRFITEEQFGWRVAEMCPNAIRILDTEDLHFLRKAREAAYRKGWPISQADLFTQTAKRELASILRCDVSLIISEVEMELLTTTFNTPKGLLFYLPFVIPAEISATTIRQQDSFEDRSHFIAVGNLKHAPNVASVKILKEHIWPILKNKVPEANLYVYGAYAPQQIQALHSPSERFFIKGWAEDIEGVMQNARVQLAPIPFGAGLKGKLLDAMQFGLPSVTTAIGAEGMYGLEEIPGNIEDDWKQFVEAASTLYLQKEDWQKAQRAGYKTLRQRFHKRDFSEAFSAKISILLKDVQDHRNRHFIGQVLQYKTLQATKYLSKWIEEKERKNTSS</sequence>
<accession>A0A370QB40</accession>
<dbReference type="Gene3D" id="3.40.50.2000">
    <property type="entry name" value="Glycogen Phosphorylase B"/>
    <property type="match status" value="1"/>
</dbReference>
<dbReference type="SUPFAM" id="SSF53756">
    <property type="entry name" value="UDP-Glycosyltransferase/glycogen phosphorylase"/>
    <property type="match status" value="1"/>
</dbReference>
<dbReference type="Proteomes" id="UP000255317">
    <property type="component" value="Unassembled WGS sequence"/>
</dbReference>
<evidence type="ECO:0000313" key="1">
    <source>
        <dbReference type="EMBL" id="RDK85598.1"/>
    </source>
</evidence>
<keyword evidence="2" id="KW-1185">Reference proteome</keyword>
<name>A0A370QB40_9FLAO</name>
<reference evidence="1 2" key="1">
    <citation type="submission" date="2018-07" db="EMBL/GenBank/DDBJ databases">
        <title>Genomic Encyclopedia of Type Strains, Phase IV (KMG-IV): sequencing the most valuable type-strain genomes for metagenomic binning, comparative biology and taxonomic classification.</title>
        <authorList>
            <person name="Goeker M."/>
        </authorList>
    </citation>
    <scope>NUCLEOTIDE SEQUENCE [LARGE SCALE GENOMIC DNA]</scope>
    <source>
        <strain evidence="1 2">DSM 101478</strain>
    </source>
</reference>
<dbReference type="CDD" id="cd03801">
    <property type="entry name" value="GT4_PimA-like"/>
    <property type="match status" value="1"/>
</dbReference>
<evidence type="ECO:0000313" key="2">
    <source>
        <dbReference type="Proteomes" id="UP000255317"/>
    </source>
</evidence>
<comment type="caution">
    <text evidence="1">The sequence shown here is derived from an EMBL/GenBank/DDBJ whole genome shotgun (WGS) entry which is preliminary data.</text>
</comment>
<keyword evidence="1" id="KW-0808">Transferase</keyword>
<protein>
    <submittedName>
        <fullName evidence="1">Glycosyltransferase involved in cell wall biosynthesis</fullName>
    </submittedName>
</protein>
<proteinExistence type="predicted"/>
<dbReference type="RefSeq" id="WP_245946282.1">
    <property type="nucleotide sequence ID" value="NZ_QRAO01000003.1"/>
</dbReference>
<organism evidence="1 2">
    <name type="scientific">Marinirhabdus gelatinilytica</name>
    <dbReference type="NCBI Taxonomy" id="1703343"/>
    <lineage>
        <taxon>Bacteria</taxon>
        <taxon>Pseudomonadati</taxon>
        <taxon>Bacteroidota</taxon>
        <taxon>Flavobacteriia</taxon>
        <taxon>Flavobacteriales</taxon>
        <taxon>Flavobacteriaceae</taxon>
    </lineage>
</organism>
<dbReference type="EMBL" id="QRAO01000003">
    <property type="protein sequence ID" value="RDK85598.1"/>
    <property type="molecule type" value="Genomic_DNA"/>
</dbReference>
<dbReference type="AlphaFoldDB" id="A0A370QB40"/>
<dbReference type="GO" id="GO:0016740">
    <property type="term" value="F:transferase activity"/>
    <property type="evidence" value="ECO:0007669"/>
    <property type="project" value="UniProtKB-KW"/>
</dbReference>
<gene>
    <name evidence="1" type="ORF">C8D94_103425</name>
</gene>